<comment type="caution">
    <text evidence="1">The sequence shown here is derived from an EMBL/GenBank/DDBJ whole genome shotgun (WGS) entry which is preliminary data.</text>
</comment>
<protein>
    <submittedName>
        <fullName evidence="1">Uncharacterized protein</fullName>
    </submittedName>
</protein>
<accession>A0A9D2KEI6</accession>
<dbReference type="AlphaFoldDB" id="A0A9D2KEI6"/>
<name>A0A9D2KEI6_9BACE</name>
<proteinExistence type="predicted"/>
<evidence type="ECO:0000313" key="1">
    <source>
        <dbReference type="EMBL" id="HIZ91897.1"/>
    </source>
</evidence>
<dbReference type="Proteomes" id="UP000824108">
    <property type="component" value="Unassembled WGS sequence"/>
</dbReference>
<evidence type="ECO:0000313" key="2">
    <source>
        <dbReference type="Proteomes" id="UP000824108"/>
    </source>
</evidence>
<reference evidence="1" key="1">
    <citation type="journal article" date="2021" name="PeerJ">
        <title>Extensive microbial diversity within the chicken gut microbiome revealed by metagenomics and culture.</title>
        <authorList>
            <person name="Gilroy R."/>
            <person name="Ravi A."/>
            <person name="Getino M."/>
            <person name="Pursley I."/>
            <person name="Horton D.L."/>
            <person name="Alikhan N.F."/>
            <person name="Baker D."/>
            <person name="Gharbi K."/>
            <person name="Hall N."/>
            <person name="Watson M."/>
            <person name="Adriaenssens E.M."/>
            <person name="Foster-Nyarko E."/>
            <person name="Jarju S."/>
            <person name="Secka A."/>
            <person name="Antonio M."/>
            <person name="Oren A."/>
            <person name="Chaudhuri R.R."/>
            <person name="La Ragione R."/>
            <person name="Hildebrand F."/>
            <person name="Pallen M.J."/>
        </authorList>
    </citation>
    <scope>NUCLEOTIDE SEQUENCE</scope>
    <source>
        <strain evidence="1">CHK118-2852</strain>
    </source>
</reference>
<sequence>MIRNQAEYLMFSVFIQRTMSVLIRNKVTEIFCICGGGCRELKENNVEYRLETDSYAKSRNLISEYLIMKR</sequence>
<dbReference type="EMBL" id="DXAV01000059">
    <property type="protein sequence ID" value="HIZ91897.1"/>
    <property type="molecule type" value="Genomic_DNA"/>
</dbReference>
<gene>
    <name evidence="1" type="ORF">H9807_07270</name>
</gene>
<reference evidence="1" key="2">
    <citation type="submission" date="2021-04" db="EMBL/GenBank/DDBJ databases">
        <authorList>
            <person name="Gilroy R."/>
        </authorList>
    </citation>
    <scope>NUCLEOTIDE SEQUENCE</scope>
    <source>
        <strain evidence="1">CHK118-2852</strain>
    </source>
</reference>
<organism evidence="1 2">
    <name type="scientific">Candidatus Bacteroides merdavium</name>
    <dbReference type="NCBI Taxonomy" id="2838472"/>
    <lineage>
        <taxon>Bacteria</taxon>
        <taxon>Pseudomonadati</taxon>
        <taxon>Bacteroidota</taxon>
        <taxon>Bacteroidia</taxon>
        <taxon>Bacteroidales</taxon>
        <taxon>Bacteroidaceae</taxon>
        <taxon>Bacteroides</taxon>
    </lineage>
</organism>